<evidence type="ECO:0000313" key="3">
    <source>
        <dbReference type="Proteomes" id="UP001203207"/>
    </source>
</evidence>
<feature type="transmembrane region" description="Helical" evidence="1">
    <location>
        <begin position="51"/>
        <end position="71"/>
    </location>
</feature>
<name>A0AAE3K900_9EURY</name>
<keyword evidence="1" id="KW-0472">Membrane</keyword>
<feature type="transmembrane region" description="Helical" evidence="1">
    <location>
        <begin position="6"/>
        <end position="31"/>
    </location>
</feature>
<accession>A0AAE3K900</accession>
<evidence type="ECO:0000256" key="1">
    <source>
        <dbReference type="SAM" id="Phobius"/>
    </source>
</evidence>
<reference evidence="2" key="1">
    <citation type="journal article" date="2022" name="Syst. Appl. Microbiol.">
        <title>Natronocalculus amylovorans gen. nov., sp. nov., and Natranaeroarchaeum aerophilus sp. nov., dominant culturable amylolytic natronoarchaea from hypersaline soda lakes in southwestern Siberia.</title>
        <authorList>
            <person name="Sorokin D.Y."/>
            <person name="Elcheninov A.G."/>
            <person name="Khizhniak T.V."/>
            <person name="Koenen M."/>
            <person name="Bale N.J."/>
            <person name="Damste J.S.S."/>
            <person name="Kublanov I.V."/>
        </authorList>
    </citation>
    <scope>NUCLEOTIDE SEQUENCE</scope>
    <source>
        <strain evidence="2">AArc-St2</strain>
    </source>
</reference>
<dbReference type="AlphaFoldDB" id="A0AAE3K900"/>
<proteinExistence type="predicted"/>
<dbReference type="RefSeq" id="WP_174653342.1">
    <property type="nucleotide sequence ID" value="NZ_JAKRVX010000004.1"/>
</dbReference>
<dbReference type="Proteomes" id="UP001203207">
    <property type="component" value="Unassembled WGS sequence"/>
</dbReference>
<protein>
    <recommendedName>
        <fullName evidence="4">Copper resistance protein D domain-containing protein</fullName>
    </recommendedName>
</protein>
<keyword evidence="1" id="KW-1133">Transmembrane helix</keyword>
<keyword evidence="3" id="KW-1185">Reference proteome</keyword>
<evidence type="ECO:0008006" key="4">
    <source>
        <dbReference type="Google" id="ProtNLM"/>
    </source>
</evidence>
<organism evidence="2 3">
    <name type="scientific">Natronocalculus amylovorans</name>
    <dbReference type="NCBI Taxonomy" id="2917812"/>
    <lineage>
        <taxon>Archaea</taxon>
        <taxon>Methanobacteriati</taxon>
        <taxon>Methanobacteriota</taxon>
        <taxon>Stenosarchaea group</taxon>
        <taxon>Halobacteria</taxon>
        <taxon>Halobacteriales</taxon>
        <taxon>Haloferacaceae</taxon>
        <taxon>Natronocalculus</taxon>
    </lineage>
</organism>
<reference evidence="2" key="2">
    <citation type="submission" date="2022-02" db="EMBL/GenBank/DDBJ databases">
        <authorList>
            <person name="Elcheninov A.G."/>
            <person name="Sorokin D.Y."/>
            <person name="Kublanov I.V."/>
        </authorList>
    </citation>
    <scope>NUCLEOTIDE SEQUENCE</scope>
    <source>
        <strain evidence="2">AArc-St2</strain>
    </source>
</reference>
<keyword evidence="1" id="KW-0812">Transmembrane</keyword>
<evidence type="ECO:0000313" key="2">
    <source>
        <dbReference type="EMBL" id="MCL9817571.1"/>
    </source>
</evidence>
<dbReference type="EMBL" id="JAKRVX010000004">
    <property type="protein sequence ID" value="MCL9817571.1"/>
    <property type="molecule type" value="Genomic_DNA"/>
</dbReference>
<sequence length="146" mass="14938">MSFGQLVIEALHVVAVVVLLGATVAMAAIVVPTIRKDGLSAHAVRAIGRRFAAVVAVSGTTVLLTEVYLTSTQHTIASLVGTVSGWMVLASIGLWMLLVGLLGVGTGKLAQAVSVGETKAAADRSRRWYESAAVVGLVAVAMTGVL</sequence>
<comment type="caution">
    <text evidence="2">The sequence shown here is derived from an EMBL/GenBank/DDBJ whole genome shotgun (WGS) entry which is preliminary data.</text>
</comment>
<feature type="transmembrane region" description="Helical" evidence="1">
    <location>
        <begin position="128"/>
        <end position="145"/>
    </location>
</feature>
<gene>
    <name evidence="2" type="ORF">AArcSt2_11505</name>
</gene>
<feature type="transmembrane region" description="Helical" evidence="1">
    <location>
        <begin position="83"/>
        <end position="107"/>
    </location>
</feature>